<evidence type="ECO:0000313" key="1">
    <source>
        <dbReference type="EMBL" id="ADB29402.1"/>
    </source>
</evidence>
<reference evidence="1 2" key="2">
    <citation type="journal article" date="2010" name="Stand. Genomic Sci.">
        <title>Complete genome sequence of Kribbella flavida type strain (IFO 14399).</title>
        <authorList>
            <person name="Pukall R."/>
            <person name="Lapidus A."/>
            <person name="Glavina Del Rio T."/>
            <person name="Copeland A."/>
            <person name="Tice H."/>
            <person name="Cheng J.-F."/>
            <person name="Lucas S."/>
            <person name="Chen F."/>
            <person name="Nolan M."/>
            <person name="LaButti K."/>
            <person name="Pati A."/>
            <person name="Ivanova N."/>
            <person name="Mavrommatis K."/>
            <person name="Mikhailova N."/>
            <person name="Pitluck S."/>
            <person name="Bruce D."/>
            <person name="Goodwin L."/>
            <person name="Land M."/>
            <person name="Hauser L."/>
            <person name="Chang Y.-J."/>
            <person name="Jeffries C.D."/>
            <person name="Chen A."/>
            <person name="Palaniappan K."/>
            <person name="Chain P."/>
            <person name="Rohde M."/>
            <person name="Goeker M."/>
            <person name="Bristow J."/>
            <person name="Eisen J.A."/>
            <person name="Markowitz V."/>
            <person name="Hugenholtz P."/>
            <person name="Kyrpides N.C."/>
            <person name="Klenk H.-P."/>
            <person name="Brettin T."/>
        </authorList>
    </citation>
    <scope>NUCLEOTIDE SEQUENCE [LARGE SCALE GENOMIC DNA]</scope>
    <source>
        <strain evidence="2">DSM 17836 / JCM 10339 / NBRC 14399</strain>
    </source>
</reference>
<reference evidence="2" key="1">
    <citation type="submission" date="2009-09" db="EMBL/GenBank/DDBJ databases">
        <title>The complete genome of Kribbella flavida DSM 17836.</title>
        <authorList>
            <consortium name="US DOE Joint Genome Institute (JGI-PGF)"/>
            <person name="Lucas S."/>
            <person name="Copeland A."/>
            <person name="Lapidus A."/>
            <person name="Glavina del Rio T."/>
            <person name="Dalin E."/>
            <person name="Tice H."/>
            <person name="Bruce D."/>
            <person name="Goodwin L."/>
            <person name="Pitluck S."/>
            <person name="Kyrpides N."/>
            <person name="Mavromatis K."/>
            <person name="Ivanova N."/>
            <person name="Saunders E."/>
            <person name="Brettin T."/>
            <person name="Detter J.C."/>
            <person name="Han C."/>
            <person name="Larimer F."/>
            <person name="Land M."/>
            <person name="Hauser L."/>
            <person name="Markowitz V."/>
            <person name="Cheng J.-F."/>
            <person name="Hugenholtz P."/>
            <person name="Woyke T."/>
            <person name="Wu D."/>
            <person name="Pukall R."/>
            <person name="Klenk H.-P."/>
            <person name="Eisen J.A."/>
        </authorList>
    </citation>
    <scope>NUCLEOTIDE SEQUENCE [LARGE SCALE GENOMIC DNA]</scope>
    <source>
        <strain evidence="2">DSM 17836 / JCM 10339 / NBRC 14399</strain>
    </source>
</reference>
<dbReference type="AlphaFoldDB" id="D2PT86"/>
<proteinExistence type="predicted"/>
<dbReference type="Proteomes" id="UP000007967">
    <property type="component" value="Chromosome"/>
</dbReference>
<evidence type="ECO:0000313" key="2">
    <source>
        <dbReference type="Proteomes" id="UP000007967"/>
    </source>
</evidence>
<accession>D2PT86</accession>
<gene>
    <name evidence="1" type="ordered locus">Kfla_0278</name>
</gene>
<organism evidence="1 2">
    <name type="scientific">Kribbella flavida (strain DSM 17836 / JCM 10339 / NBRC 14399)</name>
    <dbReference type="NCBI Taxonomy" id="479435"/>
    <lineage>
        <taxon>Bacteria</taxon>
        <taxon>Bacillati</taxon>
        <taxon>Actinomycetota</taxon>
        <taxon>Actinomycetes</taxon>
        <taxon>Propionibacteriales</taxon>
        <taxon>Kribbellaceae</taxon>
        <taxon>Kribbella</taxon>
    </lineage>
</organism>
<dbReference type="KEGG" id="kfl:Kfla_0278"/>
<dbReference type="HOGENOM" id="CLU_2633483_0_0_11"/>
<dbReference type="EMBL" id="CP001736">
    <property type="protein sequence ID" value="ADB29402.1"/>
    <property type="molecule type" value="Genomic_DNA"/>
</dbReference>
<keyword evidence="2" id="KW-1185">Reference proteome</keyword>
<sequence>MAVTDSAIRPQTYDLRSILQLSLPAHVTAWVDGGWRPAWLISRLHCGDGWIGLVQYTAVTGHEHTLRLPIDRLAPPN</sequence>
<protein>
    <submittedName>
        <fullName evidence="1">Uncharacterized protein</fullName>
    </submittedName>
</protein>
<name>D2PT86_KRIFD</name>